<evidence type="ECO:0000256" key="4">
    <source>
        <dbReference type="ARBA" id="ARBA00022692"/>
    </source>
</evidence>
<dbReference type="RefSeq" id="WP_258421564.1">
    <property type="nucleotide sequence ID" value="NZ_JANSUY010000001.1"/>
</dbReference>
<keyword evidence="4 9" id="KW-0812">Transmembrane</keyword>
<dbReference type="GO" id="GO:0005886">
    <property type="term" value="C:plasma membrane"/>
    <property type="evidence" value="ECO:0007669"/>
    <property type="project" value="UniProtKB-SubCell"/>
</dbReference>
<evidence type="ECO:0000313" key="10">
    <source>
        <dbReference type="EMBL" id="MCR9013669.1"/>
    </source>
</evidence>
<evidence type="ECO:0000313" key="11">
    <source>
        <dbReference type="Proteomes" id="UP001142175"/>
    </source>
</evidence>
<keyword evidence="7 9" id="KW-0472">Membrane</keyword>
<evidence type="ECO:0000256" key="6">
    <source>
        <dbReference type="ARBA" id="ARBA00023065"/>
    </source>
</evidence>
<dbReference type="GO" id="GO:0005254">
    <property type="term" value="F:chloride channel activity"/>
    <property type="evidence" value="ECO:0007669"/>
    <property type="project" value="InterPro"/>
</dbReference>
<accession>A0A9X2SXI8</accession>
<proteinExistence type="inferred from homology"/>
<evidence type="ECO:0000256" key="8">
    <source>
        <dbReference type="ARBA" id="ARBA00034708"/>
    </source>
</evidence>
<dbReference type="EMBL" id="JANSUY010000001">
    <property type="protein sequence ID" value="MCR9013669.1"/>
    <property type="molecule type" value="Genomic_DNA"/>
</dbReference>
<feature type="transmembrane region" description="Helical" evidence="9">
    <location>
        <begin position="43"/>
        <end position="61"/>
    </location>
</feature>
<feature type="transmembrane region" description="Helical" evidence="9">
    <location>
        <begin position="20"/>
        <end position="37"/>
    </location>
</feature>
<dbReference type="PANTHER" id="PTHR33281">
    <property type="entry name" value="UPF0187 PROTEIN YNEE"/>
    <property type="match status" value="1"/>
</dbReference>
<keyword evidence="2" id="KW-0813">Transport</keyword>
<comment type="caution">
    <text evidence="10">The sequence shown here is derived from an EMBL/GenBank/DDBJ whole genome shotgun (WGS) entry which is preliminary data.</text>
</comment>
<evidence type="ECO:0008006" key="12">
    <source>
        <dbReference type="Google" id="ProtNLM"/>
    </source>
</evidence>
<protein>
    <recommendedName>
        <fullName evidence="12">Bestrophin</fullName>
    </recommendedName>
</protein>
<feature type="transmembrane region" description="Helical" evidence="9">
    <location>
        <begin position="260"/>
        <end position="279"/>
    </location>
</feature>
<gene>
    <name evidence="10" type="ORF">NU887_01415</name>
</gene>
<comment type="subcellular location">
    <subcellularLocation>
        <location evidence="1">Cell membrane</location>
        <topology evidence="1">Multi-pass membrane protein</topology>
    </subcellularLocation>
</comment>
<feature type="transmembrane region" description="Helical" evidence="9">
    <location>
        <begin position="231"/>
        <end position="254"/>
    </location>
</feature>
<evidence type="ECO:0000256" key="7">
    <source>
        <dbReference type="ARBA" id="ARBA00023136"/>
    </source>
</evidence>
<dbReference type="Proteomes" id="UP001142175">
    <property type="component" value="Unassembled WGS sequence"/>
</dbReference>
<reference evidence="10" key="1">
    <citation type="submission" date="2022-08" db="EMBL/GenBank/DDBJ databases">
        <authorList>
            <person name="Zhang D."/>
        </authorList>
    </citation>
    <scope>NUCLEOTIDE SEQUENCE</scope>
    <source>
        <strain evidence="10">XJ19-11</strain>
    </source>
</reference>
<name>A0A9X2SXI8_9BACT</name>
<keyword evidence="6" id="KW-0406">Ion transport</keyword>
<dbReference type="Pfam" id="PF25539">
    <property type="entry name" value="Bestrophin_2"/>
    <property type="match status" value="1"/>
</dbReference>
<dbReference type="InterPro" id="IPR044669">
    <property type="entry name" value="YneE/VCCN1/2-like"/>
</dbReference>
<sequence>MYVNRNYSFLMTFKWSKKPFYYGLVYAAIITILYQVTEIKFTLPWQPISIIGIAVSFYLGFKNNSSYDRTWEARKIWGAIVNDSRTFATAVISLLNENPDHETEILKKSLIYRHLAWVISLRYMMRIPKSWEHKFGPQNIVFVPTYAEILNNGLDKELKEYLSESELAHFRTKSNIPSQILKKQSEVIKEIKNKGLISDFKQVWFHQLIGRLYDNQGMSERIKNFPLPRQYASVALWMTWVFCLLIPFGLLDIFLTSDELWIWMTIPFSGMIIWIFFLMEKIGDYSENPFEGAYNDVPISSITRGIEIDLREMLDDENIPKPYPVENGFLM</sequence>
<evidence type="ECO:0000256" key="2">
    <source>
        <dbReference type="ARBA" id="ARBA00022448"/>
    </source>
</evidence>
<keyword evidence="3" id="KW-1003">Cell membrane</keyword>
<keyword evidence="11" id="KW-1185">Reference proteome</keyword>
<evidence type="ECO:0000256" key="1">
    <source>
        <dbReference type="ARBA" id="ARBA00004651"/>
    </source>
</evidence>
<keyword evidence="5 9" id="KW-1133">Transmembrane helix</keyword>
<evidence type="ECO:0000256" key="5">
    <source>
        <dbReference type="ARBA" id="ARBA00022989"/>
    </source>
</evidence>
<comment type="similarity">
    <text evidence="8">Belongs to the anion channel-forming bestrophin (TC 1.A.46) family.</text>
</comment>
<evidence type="ECO:0000256" key="9">
    <source>
        <dbReference type="SAM" id="Phobius"/>
    </source>
</evidence>
<evidence type="ECO:0000256" key="3">
    <source>
        <dbReference type="ARBA" id="ARBA00022475"/>
    </source>
</evidence>
<dbReference type="PANTHER" id="PTHR33281:SF19">
    <property type="entry name" value="VOLTAGE-DEPENDENT ANION CHANNEL-FORMING PROTEIN YNEE"/>
    <property type="match status" value="1"/>
</dbReference>
<organism evidence="10 11">
    <name type="scientific">Aquiflexum gelatinilyticum</name>
    <dbReference type="NCBI Taxonomy" id="2961943"/>
    <lineage>
        <taxon>Bacteria</taxon>
        <taxon>Pseudomonadati</taxon>
        <taxon>Bacteroidota</taxon>
        <taxon>Cytophagia</taxon>
        <taxon>Cytophagales</taxon>
        <taxon>Cyclobacteriaceae</taxon>
        <taxon>Aquiflexum</taxon>
    </lineage>
</organism>
<dbReference type="AlphaFoldDB" id="A0A9X2SXI8"/>